<sequence>NPMQAGAARAGQFFTAQDEDSVNEVIDRYKLGLKYVVIDYTMAIGKFYAMVDWAGGDMDEFRGVYYQRMSDGTAMPVVLYYPTYYQSIVARLYNFDGKAVTSTQPIVISYEEKEYGGEKYKEITWGQYFSSYEEAKAYVSSQTSGNYRIGGLDRFATIVPLEELDSYELVHESDARIGMGNMTLPAVKIFKYLEFGES</sequence>
<feature type="non-terminal residue" evidence="1">
    <location>
        <position position="1"/>
    </location>
</feature>
<accession>X1LGK5</accession>
<reference evidence="1" key="1">
    <citation type="journal article" date="2014" name="Front. Microbiol.">
        <title>High frequency of phylogenetically diverse reductive dehalogenase-homologous genes in deep subseafloor sedimentary metagenomes.</title>
        <authorList>
            <person name="Kawai M."/>
            <person name="Futagami T."/>
            <person name="Toyoda A."/>
            <person name="Takaki Y."/>
            <person name="Nishi S."/>
            <person name="Hori S."/>
            <person name="Arai W."/>
            <person name="Tsubouchi T."/>
            <person name="Morono Y."/>
            <person name="Uchiyama I."/>
            <person name="Ito T."/>
            <person name="Fujiyama A."/>
            <person name="Inagaki F."/>
            <person name="Takami H."/>
        </authorList>
    </citation>
    <scope>NUCLEOTIDE SEQUENCE</scope>
    <source>
        <strain evidence="1">Expedition CK06-06</strain>
    </source>
</reference>
<dbReference type="EMBL" id="BARV01001205">
    <property type="protein sequence ID" value="GAH93293.1"/>
    <property type="molecule type" value="Genomic_DNA"/>
</dbReference>
<protein>
    <submittedName>
        <fullName evidence="1">Uncharacterized protein</fullName>
    </submittedName>
</protein>
<gene>
    <name evidence="1" type="ORF">S06H3_03637</name>
</gene>
<organism evidence="1">
    <name type="scientific">marine sediment metagenome</name>
    <dbReference type="NCBI Taxonomy" id="412755"/>
    <lineage>
        <taxon>unclassified sequences</taxon>
        <taxon>metagenomes</taxon>
        <taxon>ecological metagenomes</taxon>
    </lineage>
</organism>
<dbReference type="AlphaFoldDB" id="X1LGK5"/>
<dbReference type="Gene3D" id="3.40.50.12610">
    <property type="match status" value="1"/>
</dbReference>
<comment type="caution">
    <text evidence="1">The sequence shown here is derived from an EMBL/GenBank/DDBJ whole genome shotgun (WGS) entry which is preliminary data.</text>
</comment>
<evidence type="ECO:0000313" key="1">
    <source>
        <dbReference type="EMBL" id="GAH93293.1"/>
    </source>
</evidence>
<proteinExistence type="predicted"/>
<name>X1LGK5_9ZZZZ</name>